<dbReference type="EMBL" id="JNHM01000028">
    <property type="protein sequence ID" value="KDS53689.1"/>
    <property type="molecule type" value="Genomic_DNA"/>
</dbReference>
<sequence>MPSTLTDTSYLVKRLSLMRTVLSVILPVVRFFSEVPAGHNPVERQGKDDFPT</sequence>
<gene>
    <name evidence="1" type="ORF">M099_2104</name>
</gene>
<organism evidence="1 2">
    <name type="scientific">Phocaeicola vulgatus str. 3975 RP4</name>
    <dbReference type="NCBI Taxonomy" id="1339352"/>
    <lineage>
        <taxon>Bacteria</taxon>
        <taxon>Pseudomonadati</taxon>
        <taxon>Bacteroidota</taxon>
        <taxon>Bacteroidia</taxon>
        <taxon>Bacteroidales</taxon>
        <taxon>Bacteroidaceae</taxon>
        <taxon>Phocaeicola</taxon>
    </lineage>
</organism>
<dbReference type="AlphaFoldDB" id="A0A069SGX1"/>
<dbReference type="PATRIC" id="fig|1339352.3.peg.2031"/>
<dbReference type="Proteomes" id="UP000027661">
    <property type="component" value="Unassembled WGS sequence"/>
</dbReference>
<protein>
    <submittedName>
        <fullName evidence="1">Uncharacterized protein</fullName>
    </submittedName>
</protein>
<comment type="caution">
    <text evidence="1">The sequence shown here is derived from an EMBL/GenBank/DDBJ whole genome shotgun (WGS) entry which is preliminary data.</text>
</comment>
<name>A0A069SGX1_PHOVU</name>
<evidence type="ECO:0000313" key="1">
    <source>
        <dbReference type="EMBL" id="KDS53689.1"/>
    </source>
</evidence>
<evidence type="ECO:0000313" key="2">
    <source>
        <dbReference type="Proteomes" id="UP000027661"/>
    </source>
</evidence>
<proteinExistence type="predicted"/>
<accession>A0A069SGX1</accession>
<reference evidence="1 2" key="1">
    <citation type="submission" date="2014-04" db="EMBL/GenBank/DDBJ databases">
        <authorList>
            <person name="Sears C."/>
            <person name="Carroll K."/>
            <person name="Sack B.R."/>
            <person name="Qadri F."/>
            <person name="Myers L.L."/>
            <person name="Chung G.-T."/>
            <person name="Escheverria P."/>
            <person name="Fraser C.M."/>
            <person name="Sadzewicz L."/>
            <person name="Shefchek K.A."/>
            <person name="Tallon L."/>
            <person name="Das S.P."/>
            <person name="Daugherty S."/>
            <person name="Mongodin E.F."/>
        </authorList>
    </citation>
    <scope>NUCLEOTIDE SEQUENCE [LARGE SCALE GENOMIC DNA]</scope>
    <source>
        <strain evidence="1 2">3975 RP4</strain>
    </source>
</reference>